<dbReference type="NCBIfam" id="TIGR00453">
    <property type="entry name" value="ispD"/>
    <property type="match status" value="1"/>
</dbReference>
<proteinExistence type="inferred from homology"/>
<comment type="similarity">
    <text evidence="4">Belongs to the IspD/TarI cytidylyltransferase family. IspD subfamily.</text>
</comment>
<dbReference type="Pfam" id="PF01128">
    <property type="entry name" value="IspD"/>
    <property type="match status" value="1"/>
</dbReference>
<gene>
    <name evidence="4 5" type="primary">ispD</name>
    <name evidence="5" type="ORF">H9712_03395</name>
</gene>
<reference evidence="5" key="2">
    <citation type="submission" date="2021-04" db="EMBL/GenBank/DDBJ databases">
        <authorList>
            <person name="Gilroy R."/>
        </authorList>
    </citation>
    <scope>NUCLEOTIDE SEQUENCE</scope>
    <source>
        <strain evidence="5">CHK192-8294</strain>
    </source>
</reference>
<dbReference type="InterPro" id="IPR001228">
    <property type="entry name" value="IspD"/>
</dbReference>
<accession>A0A9D2MKC6</accession>
<dbReference type="AlphaFoldDB" id="A0A9D2MKC6"/>
<comment type="pathway">
    <text evidence="4">Isoprenoid biosynthesis; isopentenyl diphosphate biosynthesis via DXP pathway; isopentenyl diphosphate from 1-deoxy-D-xylulose 5-phosphate: step 2/6.</text>
</comment>
<feature type="site" description="Transition state stabilizer" evidence="4">
    <location>
        <position position="31"/>
    </location>
</feature>
<comment type="caution">
    <text evidence="5">The sequence shown here is derived from an EMBL/GenBank/DDBJ whole genome shotgun (WGS) entry which is preliminary data.</text>
</comment>
<dbReference type="SUPFAM" id="SSF53448">
    <property type="entry name" value="Nucleotide-diphospho-sugar transferases"/>
    <property type="match status" value="1"/>
</dbReference>
<dbReference type="InterPro" id="IPR029044">
    <property type="entry name" value="Nucleotide-diphossugar_trans"/>
</dbReference>
<dbReference type="Proteomes" id="UP000823921">
    <property type="component" value="Unassembled WGS sequence"/>
</dbReference>
<organism evidence="5 6">
    <name type="scientific">Candidatus Flavonifractor intestinigallinarum</name>
    <dbReference type="NCBI Taxonomy" id="2838586"/>
    <lineage>
        <taxon>Bacteria</taxon>
        <taxon>Bacillati</taxon>
        <taxon>Bacillota</taxon>
        <taxon>Clostridia</taxon>
        <taxon>Eubacteriales</taxon>
        <taxon>Oscillospiraceae</taxon>
        <taxon>Flavonifractor</taxon>
    </lineage>
</organism>
<dbReference type="HAMAP" id="MF_00108">
    <property type="entry name" value="IspD"/>
    <property type="match status" value="1"/>
</dbReference>
<evidence type="ECO:0000313" key="5">
    <source>
        <dbReference type="EMBL" id="HJB80010.1"/>
    </source>
</evidence>
<dbReference type="InterPro" id="IPR034683">
    <property type="entry name" value="IspD/TarI"/>
</dbReference>
<evidence type="ECO:0000313" key="6">
    <source>
        <dbReference type="Proteomes" id="UP000823921"/>
    </source>
</evidence>
<protein>
    <recommendedName>
        <fullName evidence="4">2-C-methyl-D-erythritol 4-phosphate cytidylyltransferase</fullName>
        <ecNumber evidence="4">2.7.7.60</ecNumber>
    </recommendedName>
    <alternativeName>
        <fullName evidence="4">4-diphosphocytidyl-2C-methyl-D-erythritol synthase</fullName>
    </alternativeName>
    <alternativeName>
        <fullName evidence="4">MEP cytidylyltransferase</fullName>
        <shortName evidence="4">MCT</shortName>
    </alternativeName>
</protein>
<evidence type="ECO:0000256" key="4">
    <source>
        <dbReference type="HAMAP-Rule" id="MF_00108"/>
    </source>
</evidence>
<evidence type="ECO:0000256" key="2">
    <source>
        <dbReference type="ARBA" id="ARBA00022695"/>
    </source>
</evidence>
<dbReference type="EC" id="2.7.7.60" evidence="4"/>
<keyword evidence="3 4" id="KW-0414">Isoprene biosynthesis</keyword>
<evidence type="ECO:0000256" key="3">
    <source>
        <dbReference type="ARBA" id="ARBA00023229"/>
    </source>
</evidence>
<keyword evidence="1 4" id="KW-0808">Transferase</keyword>
<evidence type="ECO:0000256" key="1">
    <source>
        <dbReference type="ARBA" id="ARBA00022679"/>
    </source>
</evidence>
<name>A0A9D2MKC6_9FIRM</name>
<dbReference type="PANTHER" id="PTHR32125">
    <property type="entry name" value="2-C-METHYL-D-ERYTHRITOL 4-PHOSPHATE CYTIDYLYLTRANSFERASE, CHLOROPLASTIC"/>
    <property type="match status" value="1"/>
</dbReference>
<dbReference type="CDD" id="cd02516">
    <property type="entry name" value="CDP-ME_synthetase"/>
    <property type="match status" value="1"/>
</dbReference>
<dbReference type="InterPro" id="IPR050088">
    <property type="entry name" value="IspD/TarI_cytidylyltransf_bact"/>
</dbReference>
<dbReference type="Gene3D" id="3.90.550.10">
    <property type="entry name" value="Spore Coat Polysaccharide Biosynthesis Protein SpsA, Chain A"/>
    <property type="match status" value="1"/>
</dbReference>
<sequence>MAGIFSRLFHRDRPESLRCGAVVPAAGSSTRMGQDKVLLPLDGVPVIIRTLRALDNCPLIDEIVVVTREDLIVPISGLCRDAALSKVRKVVRGGDIRTRSVLAGVEELSRSIELAAIHDGARPLVSQQVLEEVIRRAAQCGAAAPAVPVKDTVKVARDGLVESTPDRSVLYAVQTPQVFQRDLIRGALTKALEAEAALTDDCSAVERLGIGVALTQGDYCNLKLTTPEDIAMAEALLAWREDL</sequence>
<keyword evidence="2 4" id="KW-0548">Nucleotidyltransferase</keyword>
<dbReference type="FunFam" id="3.90.550.10:FF:000003">
    <property type="entry name" value="2-C-methyl-D-erythritol 4-phosphate cytidylyltransferase"/>
    <property type="match status" value="1"/>
</dbReference>
<dbReference type="EMBL" id="DWXO01000032">
    <property type="protein sequence ID" value="HJB80010.1"/>
    <property type="molecule type" value="Genomic_DNA"/>
</dbReference>
<comment type="function">
    <text evidence="4">Catalyzes the formation of 4-diphosphocytidyl-2-C-methyl-D-erythritol from CTP and 2-C-methyl-D-erythritol 4-phosphate (MEP).</text>
</comment>
<comment type="catalytic activity">
    <reaction evidence="4">
        <text>2-C-methyl-D-erythritol 4-phosphate + CTP + H(+) = 4-CDP-2-C-methyl-D-erythritol + diphosphate</text>
        <dbReference type="Rhea" id="RHEA:13429"/>
        <dbReference type="ChEBI" id="CHEBI:15378"/>
        <dbReference type="ChEBI" id="CHEBI:33019"/>
        <dbReference type="ChEBI" id="CHEBI:37563"/>
        <dbReference type="ChEBI" id="CHEBI:57823"/>
        <dbReference type="ChEBI" id="CHEBI:58262"/>
        <dbReference type="EC" id="2.7.7.60"/>
    </reaction>
</comment>
<feature type="site" description="Transition state stabilizer" evidence="4">
    <location>
        <position position="36"/>
    </location>
</feature>
<dbReference type="PANTHER" id="PTHR32125:SF4">
    <property type="entry name" value="2-C-METHYL-D-ERYTHRITOL 4-PHOSPHATE CYTIDYLYLTRANSFERASE, CHLOROPLASTIC"/>
    <property type="match status" value="1"/>
</dbReference>
<feature type="site" description="Positions MEP for the nucleophilic attack" evidence="4">
    <location>
        <position position="167"/>
    </location>
</feature>
<feature type="site" description="Positions MEP for the nucleophilic attack" evidence="4">
    <location>
        <position position="223"/>
    </location>
</feature>
<reference evidence="5" key="1">
    <citation type="journal article" date="2021" name="PeerJ">
        <title>Extensive microbial diversity within the chicken gut microbiome revealed by metagenomics and culture.</title>
        <authorList>
            <person name="Gilroy R."/>
            <person name="Ravi A."/>
            <person name="Getino M."/>
            <person name="Pursley I."/>
            <person name="Horton D.L."/>
            <person name="Alikhan N.F."/>
            <person name="Baker D."/>
            <person name="Gharbi K."/>
            <person name="Hall N."/>
            <person name="Watson M."/>
            <person name="Adriaenssens E.M."/>
            <person name="Foster-Nyarko E."/>
            <person name="Jarju S."/>
            <person name="Secka A."/>
            <person name="Antonio M."/>
            <person name="Oren A."/>
            <person name="Chaudhuri R.R."/>
            <person name="La Ragione R."/>
            <person name="Hildebrand F."/>
            <person name="Pallen M.J."/>
        </authorList>
    </citation>
    <scope>NUCLEOTIDE SEQUENCE</scope>
    <source>
        <strain evidence="5">CHK192-8294</strain>
    </source>
</reference>
<dbReference type="GO" id="GO:0050518">
    <property type="term" value="F:2-C-methyl-D-erythritol 4-phosphate cytidylyltransferase activity"/>
    <property type="evidence" value="ECO:0007669"/>
    <property type="project" value="UniProtKB-UniRule"/>
</dbReference>
<dbReference type="GO" id="GO:0019288">
    <property type="term" value="P:isopentenyl diphosphate biosynthetic process, methylerythritol 4-phosphate pathway"/>
    <property type="evidence" value="ECO:0007669"/>
    <property type="project" value="UniProtKB-UniRule"/>
</dbReference>